<dbReference type="Proteomes" id="UP001054945">
    <property type="component" value="Unassembled WGS sequence"/>
</dbReference>
<evidence type="ECO:0000313" key="1">
    <source>
        <dbReference type="EMBL" id="GIZ04701.1"/>
    </source>
</evidence>
<reference evidence="1 2" key="1">
    <citation type="submission" date="2021-06" db="EMBL/GenBank/DDBJ databases">
        <title>Caerostris extrusa draft genome.</title>
        <authorList>
            <person name="Kono N."/>
            <person name="Arakawa K."/>
        </authorList>
    </citation>
    <scope>NUCLEOTIDE SEQUENCE [LARGE SCALE GENOMIC DNA]</scope>
</reference>
<comment type="caution">
    <text evidence="1">The sequence shown here is derived from an EMBL/GenBank/DDBJ whole genome shotgun (WGS) entry which is preliminary data.</text>
</comment>
<keyword evidence="2" id="KW-1185">Reference proteome</keyword>
<sequence>MMPSLEKTQSYVLQDESRCRLYIITLDFQDVDTRQQNCYFQMSSALLEIITTGETDMQLILTWDNDAVTCKDPELAKMNRDLGFILLRWISYVDTRQL</sequence>
<protein>
    <submittedName>
        <fullName evidence="1">Uncharacterized protein</fullName>
    </submittedName>
</protein>
<dbReference type="AlphaFoldDB" id="A0AAV4YF87"/>
<accession>A0AAV4YF87</accession>
<organism evidence="1 2">
    <name type="scientific">Caerostris extrusa</name>
    <name type="common">Bark spider</name>
    <name type="synonym">Caerostris bankana</name>
    <dbReference type="NCBI Taxonomy" id="172846"/>
    <lineage>
        <taxon>Eukaryota</taxon>
        <taxon>Metazoa</taxon>
        <taxon>Ecdysozoa</taxon>
        <taxon>Arthropoda</taxon>
        <taxon>Chelicerata</taxon>
        <taxon>Arachnida</taxon>
        <taxon>Araneae</taxon>
        <taxon>Araneomorphae</taxon>
        <taxon>Entelegynae</taxon>
        <taxon>Araneoidea</taxon>
        <taxon>Araneidae</taxon>
        <taxon>Caerostris</taxon>
    </lineage>
</organism>
<name>A0AAV4YF87_CAEEX</name>
<dbReference type="EMBL" id="BPLR01019124">
    <property type="protein sequence ID" value="GIZ04701.1"/>
    <property type="molecule type" value="Genomic_DNA"/>
</dbReference>
<gene>
    <name evidence="1" type="ORF">CEXT_785181</name>
</gene>
<evidence type="ECO:0000313" key="2">
    <source>
        <dbReference type="Proteomes" id="UP001054945"/>
    </source>
</evidence>
<proteinExistence type="predicted"/>